<organism evidence="1 2">
    <name type="scientific">Paragemmobacter straminiformis</name>
    <dbReference type="NCBI Taxonomy" id="2045119"/>
    <lineage>
        <taxon>Bacteria</taxon>
        <taxon>Pseudomonadati</taxon>
        <taxon>Pseudomonadota</taxon>
        <taxon>Alphaproteobacteria</taxon>
        <taxon>Rhodobacterales</taxon>
        <taxon>Paracoccaceae</taxon>
        <taxon>Paragemmobacter</taxon>
    </lineage>
</organism>
<dbReference type="AlphaFoldDB" id="A0A842I8H7"/>
<keyword evidence="2" id="KW-1185">Reference proteome</keyword>
<dbReference type="GO" id="GO:0016740">
    <property type="term" value="F:transferase activity"/>
    <property type="evidence" value="ECO:0007669"/>
    <property type="project" value="UniProtKB-KW"/>
</dbReference>
<keyword evidence="1" id="KW-0808">Transferase</keyword>
<dbReference type="Gene3D" id="3.40.50.2000">
    <property type="entry name" value="Glycogen Phosphorylase B"/>
    <property type="match status" value="1"/>
</dbReference>
<dbReference type="SUPFAM" id="SSF53756">
    <property type="entry name" value="UDP-Glycosyltransferase/glycogen phosphorylase"/>
    <property type="match status" value="1"/>
</dbReference>
<protein>
    <submittedName>
        <fullName evidence="1">Glycosyltransferase family 4 protein</fullName>
    </submittedName>
</protein>
<name>A0A842I8H7_9RHOB</name>
<dbReference type="RefSeq" id="WP_185797505.1">
    <property type="nucleotide sequence ID" value="NZ_JACLQD010000002.1"/>
</dbReference>
<sequence length="323" mass="35134">MMNLRLPACILHNDPPVTLSKRMPSVGLGLGLSGLCPDRFRDGPSFHILTLAWSHEDSGQCERLRDELAAMSLVLPQARFLVLANTADEATMLHHHGIMTLQANILCLADGDRFRPTPPPQGQDRVDAAYVAGFYAFKRHPLARLIPRLLLLYWEPGPAEAISMRQTLPDAIFANHDAADGSYRLLDGSAYCAQLGRASVGLCLSAEEGPMRASIEYMLCGLPVVTTPARGGRLEFLAGPHLKVAAPTAQDVAEAVASLGHDTPDAGEVRAFILSRMAQERGRMLEGINHWLSGASDIHLGPDAMQRMVQNGIWRARPLSEVL</sequence>
<evidence type="ECO:0000313" key="1">
    <source>
        <dbReference type="EMBL" id="MBC2835939.1"/>
    </source>
</evidence>
<dbReference type="Proteomes" id="UP000555411">
    <property type="component" value="Unassembled WGS sequence"/>
</dbReference>
<evidence type="ECO:0000313" key="2">
    <source>
        <dbReference type="Proteomes" id="UP000555411"/>
    </source>
</evidence>
<comment type="caution">
    <text evidence="1">The sequence shown here is derived from an EMBL/GenBank/DDBJ whole genome shotgun (WGS) entry which is preliminary data.</text>
</comment>
<proteinExistence type="predicted"/>
<reference evidence="1 2" key="1">
    <citation type="journal article" date="2017" name="Int. J. Syst. Evol. Microbiol.">
        <title>Gemmobacter straminiformis sp. nov., isolated from an artificial fountain.</title>
        <authorList>
            <person name="Kang J.Y."/>
            <person name="Kim M.J."/>
            <person name="Chun J."/>
            <person name="Son K.P."/>
            <person name="Jahng K.Y."/>
        </authorList>
    </citation>
    <scope>NUCLEOTIDE SEQUENCE [LARGE SCALE GENOMIC DNA]</scope>
    <source>
        <strain evidence="1 2">CAM-8</strain>
    </source>
</reference>
<gene>
    <name evidence="1" type="ORF">H7F16_10525</name>
</gene>
<accession>A0A842I8H7</accession>
<dbReference type="EMBL" id="JACLQD010000002">
    <property type="protein sequence ID" value="MBC2835939.1"/>
    <property type="molecule type" value="Genomic_DNA"/>
</dbReference>